<feature type="transmembrane region" description="Helical" evidence="12">
    <location>
        <begin position="75"/>
        <end position="92"/>
    </location>
</feature>
<protein>
    <recommendedName>
        <fullName evidence="11">Probable alginate O-acetylase</fullName>
        <ecNumber evidence="11">2.3.1.-</ecNumber>
    </recommendedName>
</protein>
<comment type="similarity">
    <text evidence="3 11">Belongs to the membrane-bound acyltransferase family.</text>
</comment>
<dbReference type="InterPro" id="IPR028362">
    <property type="entry name" value="AlgI"/>
</dbReference>
<keyword evidence="10 11" id="KW-0012">Acyltransferase</keyword>
<dbReference type="Proteomes" id="UP000054729">
    <property type="component" value="Unassembled WGS sequence"/>
</dbReference>
<evidence type="ECO:0000256" key="12">
    <source>
        <dbReference type="SAM" id="Phobius"/>
    </source>
</evidence>
<dbReference type="InterPro" id="IPR004299">
    <property type="entry name" value="MBOAT_fam"/>
</dbReference>
<evidence type="ECO:0000256" key="5">
    <source>
        <dbReference type="ARBA" id="ARBA00022679"/>
    </source>
</evidence>
<feature type="transmembrane region" description="Helical" evidence="12">
    <location>
        <begin position="309"/>
        <end position="339"/>
    </location>
</feature>
<keyword evidence="7 11" id="KW-0016">Alginate biosynthesis</keyword>
<feature type="transmembrane region" description="Helical" evidence="12">
    <location>
        <begin position="6"/>
        <end position="23"/>
    </location>
</feature>
<dbReference type="InterPro" id="IPR024194">
    <property type="entry name" value="Ac/AlaTfrase_AlgI/DltB"/>
</dbReference>
<evidence type="ECO:0000256" key="1">
    <source>
        <dbReference type="ARBA" id="ARBA00004651"/>
    </source>
</evidence>
<evidence type="ECO:0000256" key="9">
    <source>
        <dbReference type="ARBA" id="ARBA00023136"/>
    </source>
</evidence>
<feature type="transmembrane region" description="Helical" evidence="12">
    <location>
        <begin position="465"/>
        <end position="491"/>
    </location>
</feature>
<comment type="pathway">
    <text evidence="2 11">Glycan biosynthesis; alginate biosynthesis.</text>
</comment>
<keyword evidence="6 11" id="KW-0812">Transmembrane</keyword>
<accession>A0A0W1AN25</accession>
<dbReference type="PANTHER" id="PTHR13285:SF23">
    <property type="entry name" value="TEICHOIC ACID D-ALANYLTRANSFERASE"/>
    <property type="match status" value="1"/>
</dbReference>
<feature type="transmembrane region" description="Helical" evidence="12">
    <location>
        <begin position="112"/>
        <end position="131"/>
    </location>
</feature>
<evidence type="ECO:0000256" key="10">
    <source>
        <dbReference type="ARBA" id="ARBA00023315"/>
    </source>
</evidence>
<keyword evidence="11" id="KW-0997">Cell inner membrane</keyword>
<dbReference type="PIRSF" id="PIRSF500217">
    <property type="entry name" value="AlgI"/>
    <property type="match status" value="1"/>
</dbReference>
<comment type="subcellular location">
    <subcellularLocation>
        <location evidence="11">Cell inner membrane</location>
    </subcellularLocation>
    <subcellularLocation>
        <location evidence="1">Cell membrane</location>
        <topology evidence="1">Multi-pass membrane protein</topology>
    </subcellularLocation>
</comment>
<dbReference type="PANTHER" id="PTHR13285">
    <property type="entry name" value="ACYLTRANSFERASE"/>
    <property type="match status" value="1"/>
</dbReference>
<dbReference type="STRING" id="66969.Lwal_0234"/>
<evidence type="ECO:0000256" key="7">
    <source>
        <dbReference type="ARBA" id="ARBA00022841"/>
    </source>
</evidence>
<organism evidence="13 14">
    <name type="scientific">Legionella waltersii</name>
    <dbReference type="NCBI Taxonomy" id="66969"/>
    <lineage>
        <taxon>Bacteria</taxon>
        <taxon>Pseudomonadati</taxon>
        <taxon>Pseudomonadota</taxon>
        <taxon>Gammaproteobacteria</taxon>
        <taxon>Legionellales</taxon>
        <taxon>Legionellaceae</taxon>
        <taxon>Legionella</taxon>
    </lineage>
</organism>
<comment type="caution">
    <text evidence="13">The sequence shown here is derived from an EMBL/GenBank/DDBJ whole genome shotgun (WGS) entry which is preliminary data.</text>
</comment>
<dbReference type="OrthoDB" id="139172at2"/>
<dbReference type="AlphaFoldDB" id="A0A0W1AN25"/>
<feature type="transmembrane region" description="Helical" evidence="12">
    <location>
        <begin position="30"/>
        <end position="46"/>
    </location>
</feature>
<keyword evidence="14" id="KW-1185">Reference proteome</keyword>
<dbReference type="GO" id="GO:0005886">
    <property type="term" value="C:plasma membrane"/>
    <property type="evidence" value="ECO:0007669"/>
    <property type="project" value="UniProtKB-SubCell"/>
</dbReference>
<keyword evidence="4 11" id="KW-1003">Cell membrane</keyword>
<dbReference type="PATRIC" id="fig|66969.6.peg.258"/>
<name>A0A0W1AN25_9GAMM</name>
<evidence type="ECO:0000256" key="6">
    <source>
        <dbReference type="ARBA" id="ARBA00022692"/>
    </source>
</evidence>
<dbReference type="GO" id="GO:0016746">
    <property type="term" value="F:acyltransferase activity"/>
    <property type="evidence" value="ECO:0007669"/>
    <property type="project" value="UniProtKB-KW"/>
</dbReference>
<dbReference type="Pfam" id="PF03062">
    <property type="entry name" value="MBOAT"/>
    <property type="match status" value="1"/>
</dbReference>
<evidence type="ECO:0000256" key="2">
    <source>
        <dbReference type="ARBA" id="ARBA00005182"/>
    </source>
</evidence>
<dbReference type="EMBL" id="LNZB01000006">
    <property type="protein sequence ID" value="KTD82756.1"/>
    <property type="molecule type" value="Genomic_DNA"/>
</dbReference>
<feature type="transmembrane region" description="Helical" evidence="12">
    <location>
        <begin position="413"/>
        <end position="430"/>
    </location>
</feature>
<evidence type="ECO:0000313" key="14">
    <source>
        <dbReference type="Proteomes" id="UP000054729"/>
    </source>
</evidence>
<keyword evidence="8 12" id="KW-1133">Transmembrane helix</keyword>
<evidence type="ECO:0000256" key="11">
    <source>
        <dbReference type="PIRNR" id="PIRNR016636"/>
    </source>
</evidence>
<evidence type="ECO:0000313" key="13">
    <source>
        <dbReference type="EMBL" id="KTD82756.1"/>
    </source>
</evidence>
<feature type="transmembrane region" description="Helical" evidence="12">
    <location>
        <begin position="52"/>
        <end position="68"/>
    </location>
</feature>
<sequence>MLFNSYSFLIFFLPLSLILFFAFQSLNNKYYTIIFLVVLSLFFYGYWNFNYLPLLLISILFNYLTSLLMEKKAGIYYFGLIGNLTLLVYYKYSQFLLENINYLLNIPFNSKIIDLPLGISFFTFTQIAFLTDRYQKKINSPDLTKYGLFITFFPHLMAGPILHHKEIMPQFENKLRKLFSWENLAIGLSIFSIGLFKKTILADSLAPYANSIFGAASQGQITSIEAWLGSISYSFQLYFDFSGYSDMAIGLARMFGIIFPLNFNSPYKSRDIITFWRRWHITLSRFLKDYIYIPLGGNRKGSLIRYTNLLITMLIGGLWHGAAWTFIVWGALHGIYLVINHFWKYFKSGYFSSLINFNSAWYKILAQGVTFFAVMVGWVYFRADSISAGNSIIHSLIFGKLTIKPNIYSMHDIKVLVELIIATGAIIFIAPNTQQLLKKWTPAIETYPNEISDYKYQIFQWNPNISFAAICAMLTIISFLALGHVSEFLYYKF</sequence>
<keyword evidence="5 11" id="KW-0808">Transferase</keyword>
<dbReference type="EC" id="2.3.1.-" evidence="11"/>
<dbReference type="UniPathway" id="UPA00286"/>
<dbReference type="InterPro" id="IPR051085">
    <property type="entry name" value="MB_O-acyltransferase"/>
</dbReference>
<proteinExistence type="inferred from homology"/>
<dbReference type="GO" id="GO:0042121">
    <property type="term" value="P:alginic acid biosynthetic process"/>
    <property type="evidence" value="ECO:0007669"/>
    <property type="project" value="UniProtKB-UniRule"/>
</dbReference>
<dbReference type="PIRSF" id="PIRSF016636">
    <property type="entry name" value="AlgI_DltB"/>
    <property type="match status" value="1"/>
</dbReference>
<gene>
    <name evidence="13" type="ORF">Lwal_0234</name>
</gene>
<keyword evidence="9 11" id="KW-0472">Membrane</keyword>
<evidence type="ECO:0000256" key="4">
    <source>
        <dbReference type="ARBA" id="ARBA00022475"/>
    </source>
</evidence>
<feature type="transmembrane region" description="Helical" evidence="12">
    <location>
        <begin position="359"/>
        <end position="381"/>
    </location>
</feature>
<evidence type="ECO:0000256" key="3">
    <source>
        <dbReference type="ARBA" id="ARBA00010323"/>
    </source>
</evidence>
<reference evidence="13 14" key="1">
    <citation type="submission" date="2015-11" db="EMBL/GenBank/DDBJ databases">
        <title>Genomic analysis of 38 Legionella species identifies large and diverse effector repertoires.</title>
        <authorList>
            <person name="Burstein D."/>
            <person name="Amaro F."/>
            <person name="Zusman T."/>
            <person name="Lifshitz Z."/>
            <person name="Cohen O."/>
            <person name="Gilbert J.A."/>
            <person name="Pupko T."/>
            <person name="Shuman H.A."/>
            <person name="Segal G."/>
        </authorList>
    </citation>
    <scope>NUCLEOTIDE SEQUENCE [LARGE SCALE GENOMIC DNA]</scope>
    <source>
        <strain evidence="13 14">ATCC 51914</strain>
    </source>
</reference>
<evidence type="ECO:0000256" key="8">
    <source>
        <dbReference type="ARBA" id="ARBA00022989"/>
    </source>
</evidence>